<dbReference type="InterPro" id="IPR029063">
    <property type="entry name" value="SAM-dependent_MTases_sf"/>
</dbReference>
<name>A0A4R5W8U8_MYCMU</name>
<dbReference type="InterPro" id="IPR036388">
    <property type="entry name" value="WH-like_DNA-bd_sf"/>
</dbReference>
<dbReference type="InterPro" id="IPR003356">
    <property type="entry name" value="DNA_methylase_A-5"/>
</dbReference>
<dbReference type="GO" id="GO:0009307">
    <property type="term" value="P:DNA restriction-modification system"/>
    <property type="evidence" value="ECO:0007669"/>
    <property type="project" value="UniProtKB-KW"/>
</dbReference>
<dbReference type="Gene3D" id="3.40.50.150">
    <property type="entry name" value="Vaccinia Virus protein VP39"/>
    <property type="match status" value="1"/>
</dbReference>
<dbReference type="SUPFAM" id="SSF53335">
    <property type="entry name" value="S-adenosyl-L-methionine-dependent methyltransferases"/>
    <property type="match status" value="1"/>
</dbReference>
<dbReference type="GO" id="GO:0008170">
    <property type="term" value="F:N-methyltransferase activity"/>
    <property type="evidence" value="ECO:0007669"/>
    <property type="project" value="InterPro"/>
</dbReference>
<evidence type="ECO:0000259" key="3">
    <source>
        <dbReference type="Pfam" id="PF02384"/>
    </source>
</evidence>
<dbReference type="GO" id="GO:0003677">
    <property type="term" value="F:DNA binding"/>
    <property type="evidence" value="ECO:0007669"/>
    <property type="project" value="UniProtKB-KW"/>
</dbReference>
<keyword evidence="2" id="KW-0238">DNA-binding</keyword>
<sequence>MGESAGVLLTPSEIADLAGVTRGAVTNWRKRPSDPPFPDPAPESATKPLYDLDKVIAWLAETKPEIQIQRDSGLAALSHSLNALRGRVSGSVAGEFALALCCAKKLSLEAVDANWRLIAAASPSQTADVLRRTATDARWDDILSTVDDVERETNGRLDTLPIAAVVSAVDGIEPDRLAIAADEVLRRGSGERGRAAGYGVGEHGIVNSRVSELLSNLASSTKGLVYDPACGIAEALIRARTKRAGGGRLVGHDINVRAIRIARMRSFLHELDAEFECADVLLEDPAPDLRADTVVAEPPFGMDWSRSQNIADPRWAYGIPPANNSELAWLQHAIAHLKPEGSAYVVTSTAPLTARGSSAAIRAELLRSGWIEAVILLPPKMLPHTTIPVALWVLRQADHPSNTVDVLLIDASAAESPETHVLAWLDDCLNGSAVDAPPYALVTTLDLLAEDAQLDPRRWVQTPGSDPKEVAARLSDSQRVLQNALASLLDRAVVQVPQGPSAAPRLLTVKELVQLGVASIQNGRIKRDDLDEADAAVLITPSEVRDGLPVLDELPTDGQPSLAGGRDERTRAGDVLVTTWNAVRAVVDEQGGRIIGSGVHRLRVDDKQCEPHYVAQCLCGSWNERFKKGSSIQRVDLRDLEIPLVPLPDQERLVEALREIEQLARHAAEVAEAAAASATAILDAVRYDAPMGDNE</sequence>
<keyword evidence="1" id="KW-0680">Restriction system</keyword>
<dbReference type="InterPro" id="IPR044946">
    <property type="entry name" value="Restrct_endonuc_typeI_TRD_sf"/>
</dbReference>
<dbReference type="Proteomes" id="UP000294929">
    <property type="component" value="Unassembled WGS sequence"/>
</dbReference>
<feature type="domain" description="DNA methylase adenine-specific" evidence="3">
    <location>
        <begin position="209"/>
        <end position="415"/>
    </location>
</feature>
<dbReference type="AlphaFoldDB" id="A0A4R5W8U8"/>
<dbReference type="InterPro" id="IPR052916">
    <property type="entry name" value="Type-I_RE_MTase_Subunit"/>
</dbReference>
<dbReference type="PANTHER" id="PTHR42998:SF1">
    <property type="entry name" value="TYPE I RESTRICTION ENZYME HINDI METHYLASE SUBUNIT"/>
    <property type="match status" value="1"/>
</dbReference>
<evidence type="ECO:0000256" key="2">
    <source>
        <dbReference type="ARBA" id="ARBA00023125"/>
    </source>
</evidence>
<reference evidence="4 5" key="1">
    <citation type="submission" date="2019-01" db="EMBL/GenBank/DDBJ databases">
        <title>High-quality-draft genome sequences of five non-tuberculosis mycobacteriaceae isolated from a nosocomial environment.</title>
        <authorList>
            <person name="Tiago I."/>
            <person name="Alarico S."/>
            <person name="Pereira S.G."/>
            <person name="Coelho C."/>
            <person name="Maranha A."/>
            <person name="Empadinhas N."/>
        </authorList>
    </citation>
    <scope>NUCLEOTIDE SEQUENCE [LARGE SCALE GENOMIC DNA]</scope>
    <source>
        <strain evidence="4 5">24AIII</strain>
    </source>
</reference>
<evidence type="ECO:0000313" key="4">
    <source>
        <dbReference type="EMBL" id="TDK85163.1"/>
    </source>
</evidence>
<gene>
    <name evidence="4" type="ORF">EUA03_23655</name>
</gene>
<dbReference type="SUPFAM" id="SSF116734">
    <property type="entry name" value="DNA methylase specificity domain"/>
    <property type="match status" value="1"/>
</dbReference>
<dbReference type="Gene3D" id="1.10.10.10">
    <property type="entry name" value="Winged helix-like DNA-binding domain superfamily/Winged helix DNA-binding domain"/>
    <property type="match status" value="1"/>
</dbReference>
<dbReference type="EMBL" id="SDLO01000027">
    <property type="protein sequence ID" value="TDK85163.1"/>
    <property type="molecule type" value="Genomic_DNA"/>
</dbReference>
<accession>A0A4R5W8U8</accession>
<comment type="caution">
    <text evidence="4">The sequence shown here is derived from an EMBL/GenBank/DDBJ whole genome shotgun (WGS) entry which is preliminary data.</text>
</comment>
<dbReference type="PANTHER" id="PTHR42998">
    <property type="entry name" value="TYPE I RESTRICTION ENZYME HINDVIIP M PROTEIN-RELATED"/>
    <property type="match status" value="1"/>
</dbReference>
<dbReference type="Pfam" id="PF02384">
    <property type="entry name" value="N6_Mtase"/>
    <property type="match status" value="1"/>
</dbReference>
<evidence type="ECO:0000313" key="5">
    <source>
        <dbReference type="Proteomes" id="UP000294929"/>
    </source>
</evidence>
<organism evidence="4 5">
    <name type="scientific">Mycolicibacterium mucogenicum</name>
    <name type="common">Mycobacterium mucogenicum</name>
    <dbReference type="NCBI Taxonomy" id="56689"/>
    <lineage>
        <taxon>Bacteria</taxon>
        <taxon>Bacillati</taxon>
        <taxon>Actinomycetota</taxon>
        <taxon>Actinomycetes</taxon>
        <taxon>Mycobacteriales</taxon>
        <taxon>Mycobacteriaceae</taxon>
        <taxon>Mycolicibacterium</taxon>
    </lineage>
</organism>
<proteinExistence type="predicted"/>
<dbReference type="RefSeq" id="WP_133428107.1">
    <property type="nucleotide sequence ID" value="NZ_SDLO01000027.1"/>
</dbReference>
<evidence type="ECO:0000256" key="1">
    <source>
        <dbReference type="ARBA" id="ARBA00022747"/>
    </source>
</evidence>
<dbReference type="CDD" id="cd02440">
    <property type="entry name" value="AdoMet_MTases"/>
    <property type="match status" value="1"/>
</dbReference>
<dbReference type="Gene3D" id="3.90.220.20">
    <property type="entry name" value="DNA methylase specificity domains"/>
    <property type="match status" value="1"/>
</dbReference>
<protein>
    <recommendedName>
        <fullName evidence="3">DNA methylase adenine-specific domain-containing protein</fullName>
    </recommendedName>
</protein>